<feature type="domain" description="Integrase catalytic" evidence="7">
    <location>
        <begin position="817"/>
        <end position="970"/>
    </location>
</feature>
<dbReference type="InterPro" id="IPR036397">
    <property type="entry name" value="RNaseH_sf"/>
</dbReference>
<dbReference type="InterPro" id="IPR000477">
    <property type="entry name" value="RT_dom"/>
</dbReference>
<dbReference type="InterPro" id="IPR012337">
    <property type="entry name" value="RNaseH-like_sf"/>
</dbReference>
<feature type="domain" description="Reverse transcriptase" evidence="6">
    <location>
        <begin position="995"/>
        <end position="1333"/>
    </location>
</feature>
<dbReference type="Pfam" id="PF00665">
    <property type="entry name" value="rve"/>
    <property type="match status" value="1"/>
</dbReference>
<dbReference type="Pfam" id="PF17919">
    <property type="entry name" value="RT_RNaseH_2"/>
    <property type="match status" value="1"/>
</dbReference>
<dbReference type="InterPro" id="IPR050951">
    <property type="entry name" value="Retrovirus_Pol_polyprotein"/>
</dbReference>
<keyword evidence="3" id="KW-0540">Nuclease</keyword>
<dbReference type="InterPro" id="IPR041588">
    <property type="entry name" value="Integrase_H2C2"/>
</dbReference>
<dbReference type="Gene3D" id="2.40.70.10">
    <property type="entry name" value="Acid Proteases"/>
    <property type="match status" value="1"/>
</dbReference>
<dbReference type="FunFam" id="1.10.340.70:FF:000003">
    <property type="entry name" value="Protein CBG25708"/>
    <property type="match status" value="1"/>
</dbReference>
<reference evidence="8 9" key="1">
    <citation type="journal article" date="2019" name="Gigascience">
        <title>Whole-genome sequence of the oriental lung fluke Paragonimus westermani.</title>
        <authorList>
            <person name="Oey H."/>
            <person name="Zakrzewski M."/>
            <person name="Narain K."/>
            <person name="Devi K.R."/>
            <person name="Agatsuma T."/>
            <person name="Nawaratna S."/>
            <person name="Gobert G.N."/>
            <person name="Jones M.K."/>
            <person name="Ragan M.A."/>
            <person name="McManus D.P."/>
            <person name="Krause L."/>
        </authorList>
    </citation>
    <scope>NUCLEOTIDE SEQUENCE [LARGE SCALE GENOMIC DNA]</scope>
    <source>
        <strain evidence="8 9">IND2009</strain>
    </source>
</reference>
<dbReference type="Pfam" id="PF17921">
    <property type="entry name" value="Integrase_H2C2"/>
    <property type="match status" value="1"/>
</dbReference>
<dbReference type="SUPFAM" id="SSF56672">
    <property type="entry name" value="DNA/RNA polymerases"/>
    <property type="match status" value="2"/>
</dbReference>
<keyword evidence="1" id="KW-0808">Transferase</keyword>
<dbReference type="FunFam" id="3.30.420.10:FF:000063">
    <property type="entry name" value="Retrovirus-related Pol polyprotein from transposon 297-like Protein"/>
    <property type="match status" value="1"/>
</dbReference>
<dbReference type="SUPFAM" id="SSF50630">
    <property type="entry name" value="Acid proteases"/>
    <property type="match status" value="1"/>
</dbReference>
<dbReference type="CDD" id="cd01647">
    <property type="entry name" value="RT_LTR"/>
    <property type="match status" value="1"/>
</dbReference>
<sequence length="1408" mass="158681">MESVLAKLELFGQIKKEARSESELKETVGASIQEFRYDPDNGITFMTWYNRYEDIFLVDGSQLSDAAQLRKYATVFINGFPVTLQIDTASDITIVSRKYWEAIGKPTYGHTKRVARNASGDQIQFLGEFHCEFSFRNSRCSGVCFVSPSDSLNLLGIDWIQKLNLWNVPFNSICDPPKQTSDTLSYDVASIVSHKRSEVVHVLQNTYSDLFTGNLGLCTKAKGVLYLKPGSTPVFRPKRPVPFSATTTINAELDRLEQAGVLQRVSYSTWAAPIVVVRKANGGVRLCGDFSTGLNNALETHQYPLPIPEDLFARLNGGTVFSKIDLSDAYLQVEVEDKCKELLTINTHRGLYQYNRLPFGVKCAPAIFQQIMDIMLSDIPYAMAYMDDIIIVSSSVDDHIQHLHTVFQRIRDYGFTLRIEKCEIMLSNIRYLGSIIDETGRRPDPDKIAAIATLPVPKDKTTLQSFLGLVNYYNNFVPNMHDLRAPLNKLLQINSEWVWSNACQSSFERIKQVLLSDLLLTHYNPNLPIIVAADASEYGIGAVILHQFPDGHHKAVSHVSRTLTSAERNYSQIEKEGLALVYAVKKFHKMLLGRRFSLCTDHKPLLSIFGAAKGIPVHTANRLQRWALTLMSYDFTIKYVRTGDFGHADALSRLISQKMSTRIPEDTVIASINVDADVRYVLSDSIRHLPVTFLQIKEAMKFDRALQRVLTYLRVGWPNNSVGADIMPFYRRRDALTILDGCVMLRDRVVIPAPLRSALLRQLHVGHPGMTRMKAISRSYMFWPGIDQDIESTVRSCESCALAAKAPPRVNAIPWPEPKGPWTRIHIDFAGPLNGNYYFVVVDAYSKWPEVIPMSLASTSTTVTALGQLFSQFGVPESIVSDNGPQFTSMAFVNFCKAMGTQLIHTPVYHPQSNGQVERFVDTFKRALQKLQGEGTVPDMLNTFLRTYRSTPNTSGPEGKSPAEAFLGRRIRTPLDLMLPSKPNANMCSRDGGKKHSHRSQNKRVFKPGDLIYIMNANPHQRSWIPGRVMRRIGSVMYQVQTQSGTNVRHVNHIQHRYTEKTNQLPLDILLDTFELPTPELGTPLRSSAFEKISSDLFPPERQFSVHPWEDIRCDPTLMVSDSASANPPLASNWMDAKVESLRARSRLWNTAQLPFSRIMVNEVENDVEQFDTNDEKFQLPEESDTDTDLETVNFICDYVSESGVDIGLPPLKLKELLLRFTFNIQLMFNGVLYRQTDGVAMGSPLGPLLADIFMGKLERTAFQSTINRFGQYHRYVDDIFIVANSDTNMYTVLDTFNRAHQSAKFTLEEETENAISDNGLRKDGFEQLYLALMRNTSIRTLDLSVSRAGVTPTYPPVATPTLTFTSPACWSDVPLSALLMSDFVSLHRGPGWLALMTDFISRHQCLD</sequence>
<dbReference type="FunFam" id="3.30.70.270:FF:000020">
    <property type="entry name" value="Transposon Tf2-6 polyprotein-like Protein"/>
    <property type="match status" value="1"/>
</dbReference>
<dbReference type="CDD" id="cd09274">
    <property type="entry name" value="RNase_HI_RT_Ty3"/>
    <property type="match status" value="1"/>
</dbReference>
<accession>A0A5J4NGW7</accession>
<dbReference type="PROSITE" id="PS50878">
    <property type="entry name" value="RT_POL"/>
    <property type="match status" value="2"/>
</dbReference>
<evidence type="ECO:0008006" key="10">
    <source>
        <dbReference type="Google" id="ProtNLM"/>
    </source>
</evidence>
<dbReference type="Gene3D" id="3.30.70.270">
    <property type="match status" value="2"/>
</dbReference>
<keyword evidence="4" id="KW-0255">Endonuclease</keyword>
<dbReference type="InterPro" id="IPR055510">
    <property type="entry name" value="DUF7083"/>
</dbReference>
<dbReference type="Gene3D" id="3.10.10.10">
    <property type="entry name" value="HIV Type 1 Reverse Transcriptase, subunit A, domain 1"/>
    <property type="match status" value="1"/>
</dbReference>
<dbReference type="InterPro" id="IPR043128">
    <property type="entry name" value="Rev_trsase/Diguanyl_cyclase"/>
</dbReference>
<dbReference type="Proteomes" id="UP000324629">
    <property type="component" value="Unassembled WGS sequence"/>
</dbReference>
<dbReference type="PANTHER" id="PTHR37984">
    <property type="entry name" value="PROTEIN CBG26694"/>
    <property type="match status" value="1"/>
</dbReference>
<dbReference type="GO" id="GO:0016779">
    <property type="term" value="F:nucleotidyltransferase activity"/>
    <property type="evidence" value="ECO:0007669"/>
    <property type="project" value="UniProtKB-KW"/>
</dbReference>
<dbReference type="PANTHER" id="PTHR37984:SF5">
    <property type="entry name" value="PROTEIN NYNRIN-LIKE"/>
    <property type="match status" value="1"/>
</dbReference>
<dbReference type="GO" id="GO:0003676">
    <property type="term" value="F:nucleic acid binding"/>
    <property type="evidence" value="ECO:0007669"/>
    <property type="project" value="InterPro"/>
</dbReference>
<evidence type="ECO:0000259" key="6">
    <source>
        <dbReference type="PROSITE" id="PS50878"/>
    </source>
</evidence>
<feature type="domain" description="Reverse transcriptase" evidence="6">
    <location>
        <begin position="258"/>
        <end position="436"/>
    </location>
</feature>
<dbReference type="SUPFAM" id="SSF53098">
    <property type="entry name" value="Ribonuclease H-like"/>
    <property type="match status" value="1"/>
</dbReference>
<dbReference type="InterPro" id="IPR021109">
    <property type="entry name" value="Peptidase_aspartic_dom_sf"/>
</dbReference>
<dbReference type="Gene3D" id="3.30.420.10">
    <property type="entry name" value="Ribonuclease H-like superfamily/Ribonuclease H"/>
    <property type="match status" value="1"/>
</dbReference>
<evidence type="ECO:0000256" key="5">
    <source>
        <dbReference type="ARBA" id="ARBA00023268"/>
    </source>
</evidence>
<evidence type="ECO:0000256" key="3">
    <source>
        <dbReference type="ARBA" id="ARBA00022722"/>
    </source>
</evidence>
<evidence type="ECO:0000313" key="9">
    <source>
        <dbReference type="Proteomes" id="UP000324629"/>
    </source>
</evidence>
<keyword evidence="9" id="KW-1185">Reference proteome</keyword>
<name>A0A5J4NGW7_9TREM</name>
<comment type="caution">
    <text evidence="8">The sequence shown here is derived from an EMBL/GenBank/DDBJ whole genome shotgun (WGS) entry which is preliminary data.</text>
</comment>
<dbReference type="EMBL" id="QNGE01002903">
    <property type="protein sequence ID" value="KAA3674807.1"/>
    <property type="molecule type" value="Genomic_DNA"/>
</dbReference>
<keyword evidence="4" id="KW-0378">Hydrolase</keyword>
<organism evidence="8 9">
    <name type="scientific">Paragonimus westermani</name>
    <dbReference type="NCBI Taxonomy" id="34504"/>
    <lineage>
        <taxon>Eukaryota</taxon>
        <taxon>Metazoa</taxon>
        <taxon>Spiralia</taxon>
        <taxon>Lophotrochozoa</taxon>
        <taxon>Platyhelminthes</taxon>
        <taxon>Trematoda</taxon>
        <taxon>Digenea</taxon>
        <taxon>Plagiorchiida</taxon>
        <taxon>Troglotremata</taxon>
        <taxon>Troglotrematidae</taxon>
        <taxon>Paragonimus</taxon>
    </lineage>
</organism>
<dbReference type="InterPro" id="IPR043502">
    <property type="entry name" value="DNA/RNA_pol_sf"/>
</dbReference>
<evidence type="ECO:0000259" key="7">
    <source>
        <dbReference type="PROSITE" id="PS50994"/>
    </source>
</evidence>
<dbReference type="GO" id="GO:0015074">
    <property type="term" value="P:DNA integration"/>
    <property type="evidence" value="ECO:0007669"/>
    <property type="project" value="InterPro"/>
</dbReference>
<evidence type="ECO:0000256" key="2">
    <source>
        <dbReference type="ARBA" id="ARBA00022695"/>
    </source>
</evidence>
<dbReference type="Pfam" id="PF23309">
    <property type="entry name" value="DUF7083"/>
    <property type="match status" value="1"/>
</dbReference>
<protein>
    <recommendedName>
        <fullName evidence="10">Reverse transcriptase</fullName>
    </recommendedName>
</protein>
<dbReference type="InterPro" id="IPR001584">
    <property type="entry name" value="Integrase_cat-core"/>
</dbReference>
<evidence type="ECO:0000313" key="8">
    <source>
        <dbReference type="EMBL" id="KAA3674807.1"/>
    </source>
</evidence>
<gene>
    <name evidence="8" type="ORF">DEA37_0000781</name>
</gene>
<keyword evidence="5" id="KW-0511">Multifunctional enzyme</keyword>
<dbReference type="Gene3D" id="1.10.340.70">
    <property type="match status" value="1"/>
</dbReference>
<dbReference type="PROSITE" id="PS50994">
    <property type="entry name" value="INTEGRASE"/>
    <property type="match status" value="1"/>
</dbReference>
<dbReference type="InterPro" id="IPR041577">
    <property type="entry name" value="RT_RNaseH_2"/>
</dbReference>
<keyword evidence="2" id="KW-0548">Nucleotidyltransferase</keyword>
<evidence type="ECO:0000256" key="1">
    <source>
        <dbReference type="ARBA" id="ARBA00022679"/>
    </source>
</evidence>
<dbReference type="Pfam" id="PF00078">
    <property type="entry name" value="RVT_1"/>
    <property type="match status" value="1"/>
</dbReference>
<proteinExistence type="predicted"/>
<evidence type="ECO:0000256" key="4">
    <source>
        <dbReference type="ARBA" id="ARBA00022759"/>
    </source>
</evidence>
<dbReference type="GO" id="GO:0004519">
    <property type="term" value="F:endonuclease activity"/>
    <property type="evidence" value="ECO:0007669"/>
    <property type="project" value="UniProtKB-KW"/>
</dbReference>